<organism evidence="2 3">
    <name type="scientific">Flavobacterium azooxidireducens</name>
    <dbReference type="NCBI Taxonomy" id="1871076"/>
    <lineage>
        <taxon>Bacteria</taxon>
        <taxon>Pseudomonadati</taxon>
        <taxon>Bacteroidota</taxon>
        <taxon>Flavobacteriia</taxon>
        <taxon>Flavobacteriales</taxon>
        <taxon>Flavobacteriaceae</taxon>
        <taxon>Flavobacterium</taxon>
    </lineage>
</organism>
<feature type="chain" id="PRO_5046486294" description="SdiA-regulated family protein" evidence="1">
    <location>
        <begin position="22"/>
        <end position="290"/>
    </location>
</feature>
<evidence type="ECO:0000256" key="1">
    <source>
        <dbReference type="SAM" id="SignalP"/>
    </source>
</evidence>
<keyword evidence="1" id="KW-0732">Signal</keyword>
<dbReference type="Proteomes" id="UP000830583">
    <property type="component" value="Chromosome"/>
</dbReference>
<reference evidence="2" key="1">
    <citation type="submission" date="2022-04" db="EMBL/GenBank/DDBJ databases">
        <title>Consumption of N2O by Flavobacterium azooxidireducens sp. nov. isolated from Decomposing Leaf Litter of Phragmites australis (Cav.).</title>
        <authorList>
            <person name="Behrendt U."/>
            <person name="Spanner T."/>
            <person name="Augustin J."/>
            <person name="Horn M.A."/>
            <person name="Kolb S."/>
            <person name="Ulrich A."/>
        </authorList>
    </citation>
    <scope>NUCLEOTIDE SEQUENCE</scope>
    <source>
        <strain evidence="2">IGB 4-14</strain>
    </source>
</reference>
<feature type="signal peptide" evidence="1">
    <location>
        <begin position="1"/>
        <end position="21"/>
    </location>
</feature>
<evidence type="ECO:0000313" key="2">
    <source>
        <dbReference type="EMBL" id="UPQ78262.1"/>
    </source>
</evidence>
<dbReference type="PROSITE" id="PS51257">
    <property type="entry name" value="PROKAR_LIPOPROTEIN"/>
    <property type="match status" value="1"/>
</dbReference>
<name>A0ABY4KFN8_9FLAO</name>
<dbReference type="RefSeq" id="WP_248433189.1">
    <property type="nucleotide sequence ID" value="NZ_CP096205.1"/>
</dbReference>
<proteinExistence type="predicted"/>
<gene>
    <name evidence="2" type="ORF">M0M57_11600</name>
</gene>
<evidence type="ECO:0000313" key="3">
    <source>
        <dbReference type="Proteomes" id="UP000830583"/>
    </source>
</evidence>
<evidence type="ECO:0008006" key="4">
    <source>
        <dbReference type="Google" id="ProtNLM"/>
    </source>
</evidence>
<protein>
    <recommendedName>
        <fullName evidence="4">SdiA-regulated family protein</fullName>
    </recommendedName>
</protein>
<dbReference type="EMBL" id="CP096205">
    <property type="protein sequence ID" value="UPQ78262.1"/>
    <property type="molecule type" value="Genomic_DNA"/>
</dbReference>
<keyword evidence="3" id="KW-1185">Reference proteome</keyword>
<dbReference type="SUPFAM" id="SSF101898">
    <property type="entry name" value="NHL repeat"/>
    <property type="match status" value="1"/>
</dbReference>
<sequence>MKLFKLSILYFILFISCSSKTDSGEKIATLFDFPKDISEVSGITFHNNLIWSIQDSGNSNEIYGFDETGKVVEQIEVQNAENIDREAITSDKQGNLYIGDFGNNDNDRKDLVIYKLASSDYSEVSEKITFYYPEQTDFPAKKKEKLYDCEAFFLYQNAFYLFTKNRSKGFDGTTLIYKIPAVAGNHPAQFIGKFKTCSNYNSCVITGAAISPNEKQIALLGHDRVWLIENFKGDDFLSGTTISELELNHYSQKEGICFKDNETLFIADERSKKIGGKLYEVSLSTLKSSN</sequence>
<accession>A0ABY4KFN8</accession>